<keyword evidence="3" id="KW-1185">Reference proteome</keyword>
<reference evidence="2" key="1">
    <citation type="journal article" date="2019" name="bioRxiv">
        <title>The Genome of the Zebra Mussel, Dreissena polymorpha: A Resource for Invasive Species Research.</title>
        <authorList>
            <person name="McCartney M.A."/>
            <person name="Auch B."/>
            <person name="Kono T."/>
            <person name="Mallez S."/>
            <person name="Zhang Y."/>
            <person name="Obille A."/>
            <person name="Becker A."/>
            <person name="Abrahante J.E."/>
            <person name="Garbe J."/>
            <person name="Badalamenti J.P."/>
            <person name="Herman A."/>
            <person name="Mangelson H."/>
            <person name="Liachko I."/>
            <person name="Sullivan S."/>
            <person name="Sone E.D."/>
            <person name="Koren S."/>
            <person name="Silverstein K.A.T."/>
            <person name="Beckman K.B."/>
            <person name="Gohl D.M."/>
        </authorList>
    </citation>
    <scope>NUCLEOTIDE SEQUENCE</scope>
    <source>
        <strain evidence="2">Duluth1</strain>
        <tissue evidence="2">Whole animal</tissue>
    </source>
</reference>
<keyword evidence="1" id="KW-1133">Transmembrane helix</keyword>
<protein>
    <submittedName>
        <fullName evidence="2">Uncharacterized protein</fullName>
    </submittedName>
</protein>
<keyword evidence="1" id="KW-0812">Transmembrane</keyword>
<sequence>MVTLSTGLQAPVQALMRPSVWLPCCNRLHQWSEIWNVSCSSNELVDAILEAIRSIQRESTETWDVHKVCRETGFMRLFVFTRLEWLDVIEISPCGEHSYQVVSFSSGFLPLFVPFACVINLALFWVPFYDMRINERRTDLLRSSINLPISLQDS</sequence>
<accession>A0A9D4MKP1</accession>
<proteinExistence type="predicted"/>
<comment type="caution">
    <text evidence="2">The sequence shown here is derived from an EMBL/GenBank/DDBJ whole genome shotgun (WGS) entry which is preliminary data.</text>
</comment>
<gene>
    <name evidence="2" type="ORF">DPMN_001301</name>
</gene>
<evidence type="ECO:0000313" key="3">
    <source>
        <dbReference type="Proteomes" id="UP000828390"/>
    </source>
</evidence>
<dbReference type="OrthoDB" id="9993283at2759"/>
<feature type="transmembrane region" description="Helical" evidence="1">
    <location>
        <begin position="108"/>
        <end position="128"/>
    </location>
</feature>
<name>A0A9D4MKP1_DREPO</name>
<evidence type="ECO:0000256" key="1">
    <source>
        <dbReference type="SAM" id="Phobius"/>
    </source>
</evidence>
<reference evidence="2" key="2">
    <citation type="submission" date="2020-11" db="EMBL/GenBank/DDBJ databases">
        <authorList>
            <person name="McCartney M.A."/>
            <person name="Auch B."/>
            <person name="Kono T."/>
            <person name="Mallez S."/>
            <person name="Becker A."/>
            <person name="Gohl D.M."/>
            <person name="Silverstein K.A.T."/>
            <person name="Koren S."/>
            <person name="Bechman K.B."/>
            <person name="Herman A."/>
            <person name="Abrahante J.E."/>
            <person name="Garbe J."/>
        </authorList>
    </citation>
    <scope>NUCLEOTIDE SEQUENCE</scope>
    <source>
        <strain evidence="2">Duluth1</strain>
        <tissue evidence="2">Whole animal</tissue>
    </source>
</reference>
<evidence type="ECO:0000313" key="2">
    <source>
        <dbReference type="EMBL" id="KAH3877434.1"/>
    </source>
</evidence>
<dbReference type="AlphaFoldDB" id="A0A9D4MKP1"/>
<organism evidence="2 3">
    <name type="scientific">Dreissena polymorpha</name>
    <name type="common">Zebra mussel</name>
    <name type="synonym">Mytilus polymorpha</name>
    <dbReference type="NCBI Taxonomy" id="45954"/>
    <lineage>
        <taxon>Eukaryota</taxon>
        <taxon>Metazoa</taxon>
        <taxon>Spiralia</taxon>
        <taxon>Lophotrochozoa</taxon>
        <taxon>Mollusca</taxon>
        <taxon>Bivalvia</taxon>
        <taxon>Autobranchia</taxon>
        <taxon>Heteroconchia</taxon>
        <taxon>Euheterodonta</taxon>
        <taxon>Imparidentia</taxon>
        <taxon>Neoheterodontei</taxon>
        <taxon>Myida</taxon>
        <taxon>Dreissenoidea</taxon>
        <taxon>Dreissenidae</taxon>
        <taxon>Dreissena</taxon>
    </lineage>
</organism>
<dbReference type="EMBL" id="JAIWYP010000001">
    <property type="protein sequence ID" value="KAH3877434.1"/>
    <property type="molecule type" value="Genomic_DNA"/>
</dbReference>
<dbReference type="Proteomes" id="UP000828390">
    <property type="component" value="Unassembled WGS sequence"/>
</dbReference>
<keyword evidence="1" id="KW-0472">Membrane</keyword>